<evidence type="ECO:0000256" key="2">
    <source>
        <dbReference type="ARBA" id="ARBA00023002"/>
    </source>
</evidence>
<gene>
    <name evidence="3" type="ORF">BJ988_002949</name>
</gene>
<dbReference type="PANTHER" id="PTHR42760">
    <property type="entry name" value="SHORT-CHAIN DEHYDROGENASES/REDUCTASES FAMILY MEMBER"/>
    <property type="match status" value="1"/>
</dbReference>
<dbReference type="Proteomes" id="UP000564496">
    <property type="component" value="Unassembled WGS sequence"/>
</dbReference>
<dbReference type="PANTHER" id="PTHR42760:SF40">
    <property type="entry name" value="3-OXOACYL-[ACYL-CARRIER-PROTEIN] REDUCTASE, CHLOROPLASTIC"/>
    <property type="match status" value="1"/>
</dbReference>
<keyword evidence="4" id="KW-1185">Reference proteome</keyword>
<proteinExistence type="inferred from homology"/>
<dbReference type="Gene3D" id="3.40.50.720">
    <property type="entry name" value="NAD(P)-binding Rossmann-like Domain"/>
    <property type="match status" value="1"/>
</dbReference>
<keyword evidence="2" id="KW-0560">Oxidoreductase</keyword>
<dbReference type="CDD" id="cd05233">
    <property type="entry name" value="SDR_c"/>
    <property type="match status" value="1"/>
</dbReference>
<dbReference type="PRINTS" id="PR00081">
    <property type="entry name" value="GDHRDH"/>
</dbReference>
<evidence type="ECO:0000313" key="4">
    <source>
        <dbReference type="Proteomes" id="UP000564496"/>
    </source>
</evidence>
<dbReference type="GO" id="GO:0030497">
    <property type="term" value="P:fatty acid elongation"/>
    <property type="evidence" value="ECO:0007669"/>
    <property type="project" value="TreeGrafter"/>
</dbReference>
<comment type="caution">
    <text evidence="3">The sequence shown here is derived from an EMBL/GenBank/DDBJ whole genome shotgun (WGS) entry which is preliminary data.</text>
</comment>
<accession>A0A7Z0DN61</accession>
<dbReference type="EMBL" id="JACBZR010000001">
    <property type="protein sequence ID" value="NYI78301.1"/>
    <property type="molecule type" value="Genomic_DNA"/>
</dbReference>
<protein>
    <submittedName>
        <fullName evidence="3">NAD(P)-dependent dehydrogenase (Short-subunit alcohol dehydrogenase family)</fullName>
    </submittedName>
</protein>
<dbReference type="RefSeq" id="WP_179658647.1">
    <property type="nucleotide sequence ID" value="NZ_JACBZR010000001.1"/>
</dbReference>
<dbReference type="SUPFAM" id="SSF51735">
    <property type="entry name" value="NAD(P)-binding Rossmann-fold domains"/>
    <property type="match status" value="1"/>
</dbReference>
<dbReference type="PRINTS" id="PR00080">
    <property type="entry name" value="SDRFAMILY"/>
</dbReference>
<dbReference type="FunFam" id="3.40.50.720:FF:000084">
    <property type="entry name" value="Short-chain dehydrogenase reductase"/>
    <property type="match status" value="1"/>
</dbReference>
<evidence type="ECO:0000313" key="3">
    <source>
        <dbReference type="EMBL" id="NYI78301.1"/>
    </source>
</evidence>
<dbReference type="InterPro" id="IPR002347">
    <property type="entry name" value="SDR_fam"/>
</dbReference>
<dbReference type="Pfam" id="PF13561">
    <property type="entry name" value="adh_short_C2"/>
    <property type="match status" value="1"/>
</dbReference>
<comment type="similarity">
    <text evidence="1">Belongs to the short-chain dehydrogenases/reductases (SDR) family.</text>
</comment>
<evidence type="ECO:0000256" key="1">
    <source>
        <dbReference type="ARBA" id="ARBA00006484"/>
    </source>
</evidence>
<dbReference type="InterPro" id="IPR036291">
    <property type="entry name" value="NAD(P)-bd_dom_sf"/>
</dbReference>
<dbReference type="GO" id="GO:0016616">
    <property type="term" value="F:oxidoreductase activity, acting on the CH-OH group of donors, NAD or NADP as acceptor"/>
    <property type="evidence" value="ECO:0007669"/>
    <property type="project" value="TreeGrafter"/>
</dbReference>
<organism evidence="3 4">
    <name type="scientific">Nocardioides panzhihuensis</name>
    <dbReference type="NCBI Taxonomy" id="860243"/>
    <lineage>
        <taxon>Bacteria</taxon>
        <taxon>Bacillati</taxon>
        <taxon>Actinomycetota</taxon>
        <taxon>Actinomycetes</taxon>
        <taxon>Propionibacteriales</taxon>
        <taxon>Nocardioidaceae</taxon>
        <taxon>Nocardioides</taxon>
    </lineage>
</organism>
<dbReference type="AlphaFoldDB" id="A0A7Z0DN61"/>
<sequence length="251" mass="25508">MTRSLEGKVALISGTGGGIGRAGALRFAEAGARVVGCDVDAESAAQTQALVTEAGGTMIDVSPLDLGDLEECRRWVDRAVTGFGQVDVLWNNASTGAFGTIESMTAQEWDRSIRNELTLVFLATKAAWSQLGAGGGLIINTASVAGHGGSVAGIAHSAAKWGVRGMTHVMAAEGAPRGIRAVSISPGVVETPGSAEQLSPPGVLDGLLAKSLVPRLGQPDDIAKLAAYLASDDASFATGADFRVDGGLVNH</sequence>
<reference evidence="3 4" key="1">
    <citation type="submission" date="2020-07" db="EMBL/GenBank/DDBJ databases">
        <title>Sequencing the genomes of 1000 actinobacteria strains.</title>
        <authorList>
            <person name="Klenk H.-P."/>
        </authorList>
    </citation>
    <scope>NUCLEOTIDE SEQUENCE [LARGE SCALE GENOMIC DNA]</scope>
    <source>
        <strain evidence="3 4">DSM 26487</strain>
    </source>
</reference>
<name>A0A7Z0DN61_9ACTN</name>